<dbReference type="HOGENOM" id="CLU_3120775_0_0_11"/>
<dbReference type="eggNOG" id="ENOG50325X0">
    <property type="taxonomic scope" value="Bacteria"/>
</dbReference>
<name>E6K0F4_PARDN</name>
<gene>
    <name evidence="1" type="ORF">HMPREF0620_1232</name>
</gene>
<protein>
    <submittedName>
        <fullName evidence="1">Uncharacterized protein</fullName>
    </submittedName>
</protein>
<proteinExistence type="predicted"/>
<dbReference type="AlphaFoldDB" id="E6K0F4"/>
<comment type="caution">
    <text evidence="1">The sequence shown here is derived from an EMBL/GenBank/DDBJ whole genome shotgun (WGS) entry which is preliminary data.</text>
</comment>
<dbReference type="Proteomes" id="UP000004946">
    <property type="component" value="Chromosome"/>
</dbReference>
<evidence type="ECO:0000313" key="2">
    <source>
        <dbReference type="Proteomes" id="UP000004946"/>
    </source>
</evidence>
<keyword evidence="2" id="KW-1185">Reference proteome</keyword>
<sequence length="50" mass="5482">MTGNQEHDGAVSRSLLAFLTSWESVMKKDGKDILAADQALHQADKRAALR</sequence>
<evidence type="ECO:0000313" key="1">
    <source>
        <dbReference type="EMBL" id="EFT84227.1"/>
    </source>
</evidence>
<dbReference type="EMBL" id="AEON01000001">
    <property type="protein sequence ID" value="EFT84227.1"/>
    <property type="molecule type" value="Genomic_DNA"/>
</dbReference>
<organism evidence="1 2">
    <name type="scientific">Parascardovia denticolens DSM 10105 = JCM 12538</name>
    <dbReference type="NCBI Taxonomy" id="864564"/>
    <lineage>
        <taxon>Bacteria</taxon>
        <taxon>Bacillati</taxon>
        <taxon>Actinomycetota</taxon>
        <taxon>Actinomycetes</taxon>
        <taxon>Bifidobacteriales</taxon>
        <taxon>Bifidobacteriaceae</taxon>
        <taxon>Parascardovia</taxon>
    </lineage>
</organism>
<dbReference type="PATRIC" id="fig|864564.6.peg.479"/>
<dbReference type="KEGG" id="pdo:PSDT_0437"/>
<accession>E6K0F4</accession>
<reference evidence="1 2" key="1">
    <citation type="submission" date="2010-12" db="EMBL/GenBank/DDBJ databases">
        <authorList>
            <person name="Muzny D."/>
            <person name="Qin X."/>
            <person name="Buhay C."/>
            <person name="Dugan-Rocha S."/>
            <person name="Ding Y."/>
            <person name="Chen G."/>
            <person name="Hawes A."/>
            <person name="Holder M."/>
            <person name="Jhangiani S."/>
            <person name="Johnson A."/>
            <person name="Khan Z."/>
            <person name="Li Z."/>
            <person name="Liu W."/>
            <person name="Liu X."/>
            <person name="Perez L."/>
            <person name="Shen H."/>
            <person name="Wang Q."/>
            <person name="Watt J."/>
            <person name="Xi L."/>
            <person name="Xin Y."/>
            <person name="Zhou J."/>
            <person name="Deng J."/>
            <person name="Jiang H."/>
            <person name="Liu Y."/>
            <person name="Qu J."/>
            <person name="Song X.-Z."/>
            <person name="Zhang L."/>
            <person name="Villasana D."/>
            <person name="Johnson A."/>
            <person name="Liu J."/>
            <person name="Liyanage D."/>
            <person name="Lorensuhewa L."/>
            <person name="Robinson T."/>
            <person name="Song A."/>
            <person name="Song B.-B."/>
            <person name="Dinh H."/>
            <person name="Thornton R."/>
            <person name="Coyle M."/>
            <person name="Francisco L."/>
            <person name="Jackson L."/>
            <person name="Javaid M."/>
            <person name="Korchina V."/>
            <person name="Kovar C."/>
            <person name="Mata R."/>
            <person name="Mathew T."/>
            <person name="Ngo R."/>
            <person name="Nguyen L."/>
            <person name="Nguyen N."/>
            <person name="Okwuonu G."/>
            <person name="Ongeri F."/>
            <person name="Pham C."/>
            <person name="Simmons D."/>
            <person name="Wilczek-Boney K."/>
            <person name="Hale W."/>
            <person name="Jakkamsetti A."/>
            <person name="Pham P."/>
            <person name="Ruth R."/>
            <person name="San Lucas F."/>
            <person name="Warren J."/>
            <person name="Zhang J."/>
            <person name="Zhao Z."/>
            <person name="Zhou C."/>
            <person name="Zhu D."/>
            <person name="Lee S."/>
            <person name="Bess C."/>
            <person name="Blankenburg K."/>
            <person name="Forbes L."/>
            <person name="Fu Q."/>
            <person name="Gubbala S."/>
            <person name="Hirani K."/>
            <person name="Jayaseelan J.C."/>
            <person name="Lara F."/>
            <person name="Munidasa M."/>
            <person name="Palculict T."/>
            <person name="Patil S."/>
            <person name="Pu L.-L."/>
            <person name="Saada N."/>
            <person name="Tang L."/>
            <person name="Weissenberger G."/>
            <person name="Zhu Y."/>
            <person name="Hemphill L."/>
            <person name="Shang Y."/>
            <person name="Youmans B."/>
            <person name="Ayvaz T."/>
            <person name="Ross M."/>
            <person name="Santibanez J."/>
            <person name="Aqrawi P."/>
            <person name="Gross S."/>
            <person name="Joshi V."/>
            <person name="Fowler G."/>
            <person name="Nazareth L."/>
            <person name="Reid J."/>
            <person name="Worley K."/>
            <person name="Petrosino J."/>
            <person name="Highlander S."/>
            <person name="Gibbs R."/>
        </authorList>
    </citation>
    <scope>NUCLEOTIDE SEQUENCE [LARGE SCALE GENOMIC DNA]</scope>
    <source>
        <strain evidence="1 2">DSM 10105</strain>
    </source>
</reference>